<dbReference type="PROSITE" id="PS51294">
    <property type="entry name" value="HTH_MYB"/>
    <property type="match status" value="2"/>
</dbReference>
<dbReference type="SMART" id="SM00717">
    <property type="entry name" value="SANT"/>
    <property type="match status" value="1"/>
</dbReference>
<dbReference type="KEGG" id="vcn:VOLCADRAFT_37771"/>
<dbReference type="InterPro" id="IPR009057">
    <property type="entry name" value="Homeodomain-like_sf"/>
</dbReference>
<dbReference type="InParanoid" id="D8UDR1"/>
<keyword evidence="4" id="KW-1185">Reference proteome</keyword>
<dbReference type="Proteomes" id="UP000001058">
    <property type="component" value="Unassembled WGS sequence"/>
</dbReference>
<dbReference type="Pfam" id="PF00249">
    <property type="entry name" value="Myb_DNA-binding"/>
    <property type="match status" value="1"/>
</dbReference>
<dbReference type="GO" id="GO:0005634">
    <property type="term" value="C:nucleus"/>
    <property type="evidence" value="ECO:0007669"/>
    <property type="project" value="TreeGrafter"/>
</dbReference>
<dbReference type="InterPro" id="IPR001005">
    <property type="entry name" value="SANT/Myb"/>
</dbReference>
<dbReference type="PROSITE" id="PS50090">
    <property type="entry name" value="MYB_LIKE"/>
    <property type="match status" value="1"/>
</dbReference>
<sequence length="70" mass="8307">GRTGKQCRERWAHHLRPYIRTGDWTEEEDRIIIAAHKSLGNKWRQIAMLLTGRTETAVKNHWNSTVRQKL</sequence>
<evidence type="ECO:0000313" key="3">
    <source>
        <dbReference type="EMBL" id="EFJ42087.1"/>
    </source>
</evidence>
<dbReference type="STRING" id="3068.D8UDR1"/>
<proteinExistence type="predicted"/>
<feature type="non-terminal residue" evidence="3">
    <location>
        <position position="70"/>
    </location>
</feature>
<dbReference type="GO" id="GO:0000981">
    <property type="term" value="F:DNA-binding transcription factor activity, RNA polymerase II-specific"/>
    <property type="evidence" value="ECO:0007669"/>
    <property type="project" value="TreeGrafter"/>
</dbReference>
<dbReference type="CDD" id="cd00167">
    <property type="entry name" value="SANT"/>
    <property type="match status" value="1"/>
</dbReference>
<dbReference type="RefSeq" id="XP_002956784.1">
    <property type="nucleotide sequence ID" value="XM_002956738.1"/>
</dbReference>
<dbReference type="EMBL" id="GL378386">
    <property type="protein sequence ID" value="EFJ42087.1"/>
    <property type="molecule type" value="Genomic_DNA"/>
</dbReference>
<feature type="domain" description="HTH myb-type" evidence="2">
    <location>
        <begin position="1"/>
        <end position="11"/>
    </location>
</feature>
<feature type="non-terminal residue" evidence="3">
    <location>
        <position position="1"/>
    </location>
</feature>
<organism evidence="4">
    <name type="scientific">Volvox carteri f. nagariensis</name>
    <dbReference type="NCBI Taxonomy" id="3068"/>
    <lineage>
        <taxon>Eukaryota</taxon>
        <taxon>Viridiplantae</taxon>
        <taxon>Chlorophyta</taxon>
        <taxon>core chlorophytes</taxon>
        <taxon>Chlorophyceae</taxon>
        <taxon>CS clade</taxon>
        <taxon>Chlamydomonadales</taxon>
        <taxon>Volvocaceae</taxon>
        <taxon>Volvox</taxon>
    </lineage>
</organism>
<accession>D8UDR1</accession>
<dbReference type="GeneID" id="9622555"/>
<evidence type="ECO:0000259" key="1">
    <source>
        <dbReference type="PROSITE" id="PS50090"/>
    </source>
</evidence>
<dbReference type="PANTHER" id="PTHR45614:SF25">
    <property type="entry name" value="MYB PROTEIN"/>
    <property type="match status" value="1"/>
</dbReference>
<dbReference type="OrthoDB" id="2143914at2759"/>
<evidence type="ECO:0000259" key="2">
    <source>
        <dbReference type="PROSITE" id="PS51294"/>
    </source>
</evidence>
<evidence type="ECO:0000313" key="4">
    <source>
        <dbReference type="Proteomes" id="UP000001058"/>
    </source>
</evidence>
<reference evidence="3 4" key="1">
    <citation type="journal article" date="2010" name="Science">
        <title>Genomic analysis of organismal complexity in the multicellular green alga Volvox carteri.</title>
        <authorList>
            <person name="Prochnik S.E."/>
            <person name="Umen J."/>
            <person name="Nedelcu A.M."/>
            <person name="Hallmann A."/>
            <person name="Miller S.M."/>
            <person name="Nishii I."/>
            <person name="Ferris P."/>
            <person name="Kuo A."/>
            <person name="Mitros T."/>
            <person name="Fritz-Laylin L.K."/>
            <person name="Hellsten U."/>
            <person name="Chapman J."/>
            <person name="Simakov O."/>
            <person name="Rensing S.A."/>
            <person name="Terry A."/>
            <person name="Pangilinan J."/>
            <person name="Kapitonov V."/>
            <person name="Jurka J."/>
            <person name="Salamov A."/>
            <person name="Shapiro H."/>
            <person name="Schmutz J."/>
            <person name="Grimwood J."/>
            <person name="Lindquist E."/>
            <person name="Lucas S."/>
            <person name="Grigoriev I.V."/>
            <person name="Schmitt R."/>
            <person name="Kirk D."/>
            <person name="Rokhsar D.S."/>
        </authorList>
    </citation>
    <scope>NUCLEOTIDE SEQUENCE [LARGE SCALE GENOMIC DNA]</scope>
    <source>
        <strain evidence="4">f. Nagariensis / Eve</strain>
    </source>
</reference>
<dbReference type="InterPro" id="IPR050560">
    <property type="entry name" value="MYB_TF"/>
</dbReference>
<name>D8UDR1_VOLCA</name>
<dbReference type="AlphaFoldDB" id="D8UDR1"/>
<feature type="domain" description="Myb-like" evidence="1">
    <location>
        <begin position="16"/>
        <end position="66"/>
    </location>
</feature>
<dbReference type="GO" id="GO:0000978">
    <property type="term" value="F:RNA polymerase II cis-regulatory region sequence-specific DNA binding"/>
    <property type="evidence" value="ECO:0007669"/>
    <property type="project" value="TreeGrafter"/>
</dbReference>
<dbReference type="InterPro" id="IPR017930">
    <property type="entry name" value="Myb_dom"/>
</dbReference>
<gene>
    <name evidence="3" type="primary">myb8</name>
    <name evidence="3" type="ORF">VOLCADRAFT_37771</name>
</gene>
<feature type="domain" description="HTH myb-type" evidence="2">
    <location>
        <begin position="16"/>
        <end position="70"/>
    </location>
</feature>
<dbReference type="PANTHER" id="PTHR45614">
    <property type="entry name" value="MYB PROTEIN-RELATED"/>
    <property type="match status" value="1"/>
</dbReference>
<dbReference type="Gene3D" id="1.10.10.60">
    <property type="entry name" value="Homeodomain-like"/>
    <property type="match status" value="2"/>
</dbReference>
<dbReference type="eggNOG" id="KOG0048">
    <property type="taxonomic scope" value="Eukaryota"/>
</dbReference>
<dbReference type="SUPFAM" id="SSF46689">
    <property type="entry name" value="Homeodomain-like"/>
    <property type="match status" value="1"/>
</dbReference>
<protein>
    <submittedName>
        <fullName evidence="3">Transcription factor Myb8</fullName>
    </submittedName>
</protein>